<reference evidence="2" key="1">
    <citation type="submission" date="2022-08" db="EMBL/GenBank/DDBJ databases">
        <authorList>
            <person name="Marques A."/>
        </authorList>
    </citation>
    <scope>NUCLEOTIDE SEQUENCE</scope>
    <source>
        <strain evidence="2">RhyPub2mFocal</strain>
        <tissue evidence="2">Leaves</tissue>
    </source>
</reference>
<sequence>MDGSAFAYPDWSHLPQLVVQLISEKVKSIIDYVRFRAVCHPWRSASLSKPCHLPPQLPWLIKPQWYFYGKKDDGIRLFYDLWESKIHKIHLPETNDMNCYASYRGWLLIAATGGRSRKVFLINPLTRSRIDLPPFITQVILCCRVGDPCWTQVDVCFNSLGDLIDVTYYNGRFYLLYKKAMEIIESNKPKERIVYNFEPKIEAIYKHLLEGKSGVYIIASNFFKYDLYQFQEKSLKLKQIKDTSNITFFLDLHLSLALCSDVWNSLDGGSTYLENACKPPAWGQVLWTLWFQPSFL</sequence>
<organism evidence="2 3">
    <name type="scientific">Rhynchospora pubera</name>
    <dbReference type="NCBI Taxonomy" id="906938"/>
    <lineage>
        <taxon>Eukaryota</taxon>
        <taxon>Viridiplantae</taxon>
        <taxon>Streptophyta</taxon>
        <taxon>Embryophyta</taxon>
        <taxon>Tracheophyta</taxon>
        <taxon>Spermatophyta</taxon>
        <taxon>Magnoliopsida</taxon>
        <taxon>Liliopsida</taxon>
        <taxon>Poales</taxon>
        <taxon>Cyperaceae</taxon>
        <taxon>Cyperoideae</taxon>
        <taxon>Rhynchosporeae</taxon>
        <taxon>Rhynchospora</taxon>
    </lineage>
</organism>
<dbReference type="Pfam" id="PF03478">
    <property type="entry name" value="Beta-prop_KIB1-4"/>
    <property type="match status" value="1"/>
</dbReference>
<accession>A0AAV8DZ80</accession>
<keyword evidence="3" id="KW-1185">Reference proteome</keyword>
<dbReference type="AlphaFoldDB" id="A0AAV8DZ80"/>
<evidence type="ECO:0000313" key="2">
    <source>
        <dbReference type="EMBL" id="KAJ4772449.1"/>
    </source>
</evidence>
<evidence type="ECO:0000313" key="3">
    <source>
        <dbReference type="Proteomes" id="UP001140206"/>
    </source>
</evidence>
<dbReference type="EMBL" id="JAMFTS010000003">
    <property type="protein sequence ID" value="KAJ4772449.1"/>
    <property type="molecule type" value="Genomic_DNA"/>
</dbReference>
<dbReference type="Proteomes" id="UP001140206">
    <property type="component" value="Chromosome 3"/>
</dbReference>
<dbReference type="Gene3D" id="1.20.1280.50">
    <property type="match status" value="1"/>
</dbReference>
<dbReference type="InterPro" id="IPR005174">
    <property type="entry name" value="KIB1-4_b-propeller"/>
</dbReference>
<gene>
    <name evidence="2" type="ORF">LUZ62_056706</name>
</gene>
<evidence type="ECO:0000259" key="1">
    <source>
        <dbReference type="Pfam" id="PF03478"/>
    </source>
</evidence>
<comment type="caution">
    <text evidence="2">The sequence shown here is derived from an EMBL/GenBank/DDBJ whole genome shotgun (WGS) entry which is preliminary data.</text>
</comment>
<name>A0AAV8DZ80_9POAL</name>
<proteinExistence type="predicted"/>
<protein>
    <submittedName>
        <fullName evidence="2">F-box family protein</fullName>
    </submittedName>
</protein>
<feature type="domain" description="KIB1-4 beta-propeller" evidence="1">
    <location>
        <begin position="78"/>
        <end position="135"/>
    </location>
</feature>
<dbReference type="PANTHER" id="PTHR33165">
    <property type="entry name" value="F-BOX DOMAIN CONTAINING PROTEIN-LIKE-RELATED"/>
    <property type="match status" value="1"/>
</dbReference>